<gene>
    <name evidence="2" type="ORF">NB063_17195</name>
</gene>
<evidence type="ECO:0000313" key="2">
    <source>
        <dbReference type="EMBL" id="MCM2372346.1"/>
    </source>
</evidence>
<name>A0ABT0U5Z5_9BACT</name>
<proteinExistence type="predicted"/>
<dbReference type="RefSeq" id="WP_250929981.1">
    <property type="nucleotide sequence ID" value="NZ_JAMQBK010000044.1"/>
</dbReference>
<evidence type="ECO:0000256" key="1">
    <source>
        <dbReference type="SAM" id="Phobius"/>
    </source>
</evidence>
<keyword evidence="3" id="KW-1185">Reference proteome</keyword>
<dbReference type="Proteomes" id="UP001202961">
    <property type="component" value="Unassembled WGS sequence"/>
</dbReference>
<keyword evidence="1" id="KW-0812">Transmembrane</keyword>
<protein>
    <submittedName>
        <fullName evidence="2">Uncharacterized protein</fullName>
    </submittedName>
</protein>
<dbReference type="SUPFAM" id="SSF50969">
    <property type="entry name" value="YVTN repeat-like/Quinoprotein amine dehydrogenase"/>
    <property type="match status" value="1"/>
</dbReference>
<dbReference type="InterPro" id="IPR011044">
    <property type="entry name" value="Quino_amine_DH_bsu"/>
</dbReference>
<organism evidence="2 3">
    <name type="scientific">Aporhodopirellula aestuarii</name>
    <dbReference type="NCBI Taxonomy" id="2950107"/>
    <lineage>
        <taxon>Bacteria</taxon>
        <taxon>Pseudomonadati</taxon>
        <taxon>Planctomycetota</taxon>
        <taxon>Planctomycetia</taxon>
        <taxon>Pirellulales</taxon>
        <taxon>Pirellulaceae</taxon>
        <taxon>Aporhodopirellula</taxon>
    </lineage>
</organism>
<reference evidence="2 3" key="1">
    <citation type="journal article" date="2022" name="Syst. Appl. Microbiol.">
        <title>Rhodopirellula aestuarii sp. nov., a novel member of the genus Rhodopirellula isolated from brackish sediments collected in the Tagus River estuary, Portugal.</title>
        <authorList>
            <person name="Vitorino I.R."/>
            <person name="Klimek D."/>
            <person name="Calusinska M."/>
            <person name="Lobo-da-Cunha A."/>
            <person name="Vasconcelos V."/>
            <person name="Lage O.M."/>
        </authorList>
    </citation>
    <scope>NUCLEOTIDE SEQUENCE [LARGE SCALE GENOMIC DNA]</scope>
    <source>
        <strain evidence="2 3">ICT_H3.1</strain>
    </source>
</reference>
<dbReference type="EMBL" id="JAMQBK010000044">
    <property type="protein sequence ID" value="MCM2372346.1"/>
    <property type="molecule type" value="Genomic_DNA"/>
</dbReference>
<keyword evidence="1" id="KW-0472">Membrane</keyword>
<keyword evidence="1" id="KW-1133">Transmembrane helix</keyword>
<evidence type="ECO:0000313" key="3">
    <source>
        <dbReference type="Proteomes" id="UP001202961"/>
    </source>
</evidence>
<feature type="transmembrane region" description="Helical" evidence="1">
    <location>
        <begin position="7"/>
        <end position="28"/>
    </location>
</feature>
<sequence>MKRYFEFFVAAIALAIVAVAIVAVFRLADKSRIQQANLESEFEEADAATVADVQQRLEAHLSALPVDDPIVGRFGPFVAIEGTGYSRSGDPLENRPITLNRQIEFQKATVPCLIKVSARGTLKFDVELLPRKSGDSRKEDQSGQPRLVVSVTHPRYSINTSVFQDTVETNDSLVDIFETFVQGVDANDQQQLTTVRQWYDSQREGELTEAFLRLAIAHPNKAVRLKAVEFISTPSRGGRVHFSDSMMKELLIAVADESQPVAVRQQLVFTLLKESEPYRADLYQLLRDLGDKASFAVKPISEFIVDRSQRHWARGGGFDAPIGAVELLQAWGSDAKEAAPALLVVMREHPNHGAFALAAARALGTSGVESPELIAELQLATTAGSVSLQEAATEALKRMSLATPSIVGEPLRFAKPETREAFYPLDQNKTYSWLSEDSESVMFAKVDYNTVTLYQADLHSASCEQVLRWEGENICSVAGQGNEFVVLRVHDAGETQTLFADTWSTSPLKRTKITTVCLLRPDKPGQKMTIGDVHWSEDRNWVSFVAMIFLSRDRTRSSEPATWRRTSAKQGLQIKSIDQPNPFPDKRLSEYLMMPVGFSTSGKEVYSYGWCFEKKTHLLGVLDLETREIVKVFPDKKNRTGLQANRGDHDWIVTDHQSSRSGASIELFDPHANLNRTFTLSDAPAFYQNPFEIAVAFANGGQRVAVVTQSSVDVFDAETATLVSRRPLLWPKSLYKVHPIFLAADDDGLVLAMTRGSGPQRNNPSSKNELRLVRIGIDQEND</sequence>
<comment type="caution">
    <text evidence="2">The sequence shown here is derived from an EMBL/GenBank/DDBJ whole genome shotgun (WGS) entry which is preliminary data.</text>
</comment>
<accession>A0ABT0U5Z5</accession>